<reference evidence="2" key="1">
    <citation type="journal article" date="2005" name="Res. Microbiol.">
        <title>Molecular phylogeny of the genus Pseudomonas based on rpoB sequences and application for the identification of isolates.</title>
        <authorList>
            <person name="Ait Tayeb L."/>
            <person name="Ageron E."/>
            <person name="Grimont F."/>
            <person name="Grimont P.A."/>
        </authorList>
    </citation>
    <scope>NUCLEOTIDE SEQUENCE</scope>
    <source>
        <strain evidence="2">Type strain: CIP 103273</strain>
    </source>
</reference>
<name>Q5ZMX9_9GAMM</name>
<keyword evidence="2" id="KW-0548">Nucleotidyltransferase</keyword>
<keyword evidence="2" id="KW-0240">DNA-directed RNA polymerase</keyword>
<dbReference type="AlphaFoldDB" id="Q5ZMX9"/>
<organism evidence="2">
    <name type="scientific">Stenotrophomonas pictorum</name>
    <dbReference type="NCBI Taxonomy" id="86184"/>
    <lineage>
        <taxon>Bacteria</taxon>
        <taxon>Pseudomonadati</taxon>
        <taxon>Pseudomonadota</taxon>
        <taxon>Gammaproteobacteria</taxon>
        <taxon>Lysobacterales</taxon>
        <taxon>Lysobacteraceae</taxon>
        <taxon>Stenotrophomonas</taxon>
    </lineage>
</organism>
<dbReference type="GO" id="GO:0003899">
    <property type="term" value="F:DNA-directed RNA polymerase activity"/>
    <property type="evidence" value="ECO:0007669"/>
    <property type="project" value="UniProtKB-EC"/>
</dbReference>
<feature type="region of interest" description="Disordered" evidence="1">
    <location>
        <begin position="57"/>
        <end position="161"/>
    </location>
</feature>
<accession>Q5ZMX9</accession>
<feature type="non-terminal residue" evidence="2">
    <location>
        <position position="269"/>
    </location>
</feature>
<keyword evidence="2" id="KW-0804">Transcription</keyword>
<evidence type="ECO:0000256" key="1">
    <source>
        <dbReference type="SAM" id="MobiDB-lite"/>
    </source>
</evidence>
<dbReference type="EMBL" id="AJ717488">
    <property type="protein sequence ID" value="CAG30660.1"/>
    <property type="molecule type" value="Genomic_DNA"/>
</dbReference>
<dbReference type="EC" id="2.7.7.6" evidence="2"/>
<feature type="compositionally biased region" description="Basic residues" evidence="1">
    <location>
        <begin position="137"/>
        <end position="157"/>
    </location>
</feature>
<feature type="region of interest" description="Disordered" evidence="1">
    <location>
        <begin position="1"/>
        <end position="40"/>
    </location>
</feature>
<keyword evidence="2" id="KW-0808">Transferase</keyword>
<protein>
    <submittedName>
        <fullName evidence="2">DNA-directed RNA polymerase beta chain</fullName>
        <ecNumber evidence="2">2.7.7.6</ecNumber>
    </submittedName>
</protein>
<dbReference type="GO" id="GO:0000428">
    <property type="term" value="C:DNA-directed RNA polymerase complex"/>
    <property type="evidence" value="ECO:0007669"/>
    <property type="project" value="UniProtKB-KW"/>
</dbReference>
<sequence length="269" mass="29423">KQVPRWPGPGRARGQGTPVDGRVRRPHAAGADQRQAGRCRDQGILRLLAAVAVHGPEQPAVGSDPQASCLGIGPGRSDPRTCRLRSARRAPDPLRPRLHHRNPGRPEHRPDQLAGRVRPHQRVRFPGNPVSQGARRQGQRRYRVSVGDRRKRVRHRPGQCPDQWTTTCSPMTFVARAVTRAKFAAQAAGRSALHGRLADADRVGRRGAGAVPGARWRQPCTDGRPTCSVRPYRPCVPDVACAEPLVGTGIERAVARDFRVTVNARRGGE</sequence>
<evidence type="ECO:0000313" key="2">
    <source>
        <dbReference type="EMBL" id="CAG30660.1"/>
    </source>
</evidence>
<feature type="non-terminal residue" evidence="2">
    <location>
        <position position="1"/>
    </location>
</feature>
<proteinExistence type="predicted"/>
<gene>
    <name evidence="2" type="primary">rpoB</name>
</gene>